<dbReference type="EMBL" id="BPVZ01000041">
    <property type="protein sequence ID" value="GKV14477.1"/>
    <property type="molecule type" value="Genomic_DNA"/>
</dbReference>
<dbReference type="PROSITE" id="PS51366">
    <property type="entry name" value="MI"/>
    <property type="match status" value="1"/>
</dbReference>
<accession>A0AAV5JSD7</accession>
<dbReference type="AlphaFoldDB" id="A0AAV5JSD7"/>
<dbReference type="GO" id="GO:0003743">
    <property type="term" value="F:translation initiation factor activity"/>
    <property type="evidence" value="ECO:0007669"/>
    <property type="project" value="UniProtKB-KW"/>
</dbReference>
<keyword evidence="2" id="KW-0396">Initiation factor</keyword>
<dbReference type="PANTHER" id="PTHR23253:SF9">
    <property type="entry name" value="EUKARYOTIC TRANSLATION INITIATION FACTOR 4 GAMMA 2"/>
    <property type="match status" value="1"/>
</dbReference>
<keyword evidence="10" id="KW-1185">Reference proteome</keyword>
<dbReference type="FunFam" id="1.25.40.180:FF:000024">
    <property type="entry name" value="Eukaryotic translation initiation factor 4G"/>
    <property type="match status" value="1"/>
</dbReference>
<evidence type="ECO:0000256" key="2">
    <source>
        <dbReference type="ARBA" id="ARBA00022540"/>
    </source>
</evidence>
<organism evidence="9 10">
    <name type="scientific">Rubroshorea leprosula</name>
    <dbReference type="NCBI Taxonomy" id="152421"/>
    <lineage>
        <taxon>Eukaryota</taxon>
        <taxon>Viridiplantae</taxon>
        <taxon>Streptophyta</taxon>
        <taxon>Embryophyta</taxon>
        <taxon>Tracheophyta</taxon>
        <taxon>Spermatophyta</taxon>
        <taxon>Magnoliopsida</taxon>
        <taxon>eudicotyledons</taxon>
        <taxon>Gunneridae</taxon>
        <taxon>Pentapetalae</taxon>
        <taxon>rosids</taxon>
        <taxon>malvids</taxon>
        <taxon>Malvales</taxon>
        <taxon>Dipterocarpaceae</taxon>
        <taxon>Rubroshorea</taxon>
    </lineage>
</organism>
<dbReference type="SMART" id="SM00544">
    <property type="entry name" value="MA3"/>
    <property type="match status" value="1"/>
</dbReference>
<feature type="compositionally biased region" description="Basic and acidic residues" evidence="7">
    <location>
        <begin position="458"/>
        <end position="469"/>
    </location>
</feature>
<sequence length="737" mass="83014">MAIRPYVIPHIINRSITYTFPNHVLLTARQQPSAIVHDMEALPNQSGKRALIPSPQTPLQMMHKAEKKNEVGKVTDEEEAKQRQLKAILNKLTPQNSSKLFEQVKAVNINNAITLTGFIFQISDKALMEPTFCEMYANFCYHLAGALPDFIEDNEKITFKRLLINKCQMEFEKGEREQEEANKVEQGEAKQSEEETEEKRIKARRRMLGYFRLIGELYKKKILCERIMHECITKLLGQHQNPDEEDVEALCTLMSTIGEMIDRPKAKERMDSYFDMMAKLSNNMKLSSRVRFMLKDAIDLRKNKWQQRRKVEGPKEIEEVQRVAAQERQAQAGRLGCGPGINPVARRAPMDFGPRGSTMLSSPGAQMGSFHGLPSQTHGFWGQDVRMEDRQSFEAWTLLVPLSQRLSADDSVTLGPQGGLARSFRGPQAMQSNPISDISASPGNSRRASAGLNGFNSESERTTFGSREDLVPRYTLDRFPGPAAYDQLSSQERNMSYGNRDPRNPDHNFDRPLAASPSARGQAPGLSQNIPQEKVWSEECLRDMSMAAVKEFYSARDEKEVALCIRDLNSPSFHPSMIALWVSDSFERKDLERDLLAMLLVNLTKPRDSMLSQGQLIKGFESVLGTLEDAVIDAPKGAEYLGLILARVIMGDVLSLREIGQLLHDGGEEAGRLRQLGLAGDVLGSTLAMIKKGGGETVLNEILRSSNLHLEDFRPPDPFRSRILEILIRDMVMDYQD</sequence>
<feature type="compositionally biased region" description="Polar residues" evidence="7">
    <location>
        <begin position="487"/>
        <end position="497"/>
    </location>
</feature>
<proteinExistence type="inferred from homology"/>
<keyword evidence="4" id="KW-0648">Protein biosynthesis</keyword>
<evidence type="ECO:0000256" key="3">
    <source>
        <dbReference type="ARBA" id="ARBA00022845"/>
    </source>
</evidence>
<evidence type="ECO:0000256" key="4">
    <source>
        <dbReference type="ARBA" id="ARBA00022917"/>
    </source>
</evidence>
<dbReference type="SUPFAM" id="SSF48371">
    <property type="entry name" value="ARM repeat"/>
    <property type="match status" value="2"/>
</dbReference>
<feature type="compositionally biased region" description="Basic and acidic residues" evidence="7">
    <location>
        <begin position="500"/>
        <end position="510"/>
    </location>
</feature>
<comment type="similarity">
    <text evidence="1">Belongs to the eukaryotic initiation factor 4G family.</text>
</comment>
<feature type="domain" description="MI" evidence="8">
    <location>
        <begin position="540"/>
        <end position="664"/>
    </location>
</feature>
<dbReference type="SMART" id="SM00543">
    <property type="entry name" value="MIF4G"/>
    <property type="match status" value="1"/>
</dbReference>
<dbReference type="InterPro" id="IPR016024">
    <property type="entry name" value="ARM-type_fold"/>
</dbReference>
<protein>
    <recommendedName>
        <fullName evidence="5">Eukaryotic translation initiation factor 4G</fullName>
    </recommendedName>
    <alternativeName>
        <fullName evidence="6">Protein synthesis initiation factor 4G</fullName>
    </alternativeName>
</protein>
<dbReference type="Pfam" id="PF02847">
    <property type="entry name" value="MA3"/>
    <property type="match status" value="1"/>
</dbReference>
<dbReference type="InterPro" id="IPR003890">
    <property type="entry name" value="MIF4G-like_typ-3"/>
</dbReference>
<feature type="region of interest" description="Disordered" evidence="7">
    <location>
        <begin position="481"/>
        <end position="531"/>
    </location>
</feature>
<evidence type="ECO:0000313" key="9">
    <source>
        <dbReference type="EMBL" id="GKV14477.1"/>
    </source>
</evidence>
<evidence type="ECO:0000256" key="5">
    <source>
        <dbReference type="ARBA" id="ARBA00067320"/>
    </source>
</evidence>
<dbReference type="FunFam" id="1.25.40.180:FF:000034">
    <property type="entry name" value="Eukaryotic translation initiation factor 4G"/>
    <property type="match status" value="1"/>
</dbReference>
<dbReference type="Gene3D" id="1.25.40.180">
    <property type="match status" value="2"/>
</dbReference>
<evidence type="ECO:0000256" key="7">
    <source>
        <dbReference type="SAM" id="MobiDB-lite"/>
    </source>
</evidence>
<comment type="caution">
    <text evidence="9">The sequence shown here is derived from an EMBL/GenBank/DDBJ whole genome shotgun (WGS) entry which is preliminary data.</text>
</comment>
<evidence type="ECO:0000256" key="6">
    <source>
        <dbReference type="ARBA" id="ARBA00075135"/>
    </source>
</evidence>
<dbReference type="InterPro" id="IPR003891">
    <property type="entry name" value="Initiation_fac_eIF4g_MI"/>
</dbReference>
<keyword evidence="3" id="KW-0810">Translation regulation</keyword>
<evidence type="ECO:0000259" key="8">
    <source>
        <dbReference type="PROSITE" id="PS51366"/>
    </source>
</evidence>
<name>A0AAV5JSD7_9ROSI</name>
<feature type="region of interest" description="Disordered" evidence="7">
    <location>
        <begin position="175"/>
        <end position="198"/>
    </location>
</feature>
<dbReference type="GO" id="GO:0016281">
    <property type="term" value="C:eukaryotic translation initiation factor 4F complex"/>
    <property type="evidence" value="ECO:0007669"/>
    <property type="project" value="TreeGrafter"/>
</dbReference>
<dbReference type="GO" id="GO:0003729">
    <property type="term" value="F:mRNA binding"/>
    <property type="evidence" value="ECO:0007669"/>
    <property type="project" value="TreeGrafter"/>
</dbReference>
<evidence type="ECO:0000256" key="1">
    <source>
        <dbReference type="ARBA" id="ARBA00005775"/>
    </source>
</evidence>
<dbReference type="Pfam" id="PF02854">
    <property type="entry name" value="MIF4G"/>
    <property type="match status" value="1"/>
</dbReference>
<evidence type="ECO:0000313" key="10">
    <source>
        <dbReference type="Proteomes" id="UP001054252"/>
    </source>
</evidence>
<feature type="region of interest" description="Disordered" evidence="7">
    <location>
        <begin position="413"/>
        <end position="469"/>
    </location>
</feature>
<reference evidence="9 10" key="1">
    <citation type="journal article" date="2021" name="Commun. Biol.">
        <title>The genome of Shorea leprosula (Dipterocarpaceae) highlights the ecological relevance of drought in aseasonal tropical rainforests.</title>
        <authorList>
            <person name="Ng K.K.S."/>
            <person name="Kobayashi M.J."/>
            <person name="Fawcett J.A."/>
            <person name="Hatakeyama M."/>
            <person name="Paape T."/>
            <person name="Ng C.H."/>
            <person name="Ang C.C."/>
            <person name="Tnah L.H."/>
            <person name="Lee C.T."/>
            <person name="Nishiyama T."/>
            <person name="Sese J."/>
            <person name="O'Brien M.J."/>
            <person name="Copetti D."/>
            <person name="Mohd Noor M.I."/>
            <person name="Ong R.C."/>
            <person name="Putra M."/>
            <person name="Sireger I.Z."/>
            <person name="Indrioko S."/>
            <person name="Kosugi Y."/>
            <person name="Izuno A."/>
            <person name="Isagi Y."/>
            <person name="Lee S.L."/>
            <person name="Shimizu K.K."/>
        </authorList>
    </citation>
    <scope>NUCLEOTIDE SEQUENCE [LARGE SCALE GENOMIC DNA]</scope>
    <source>
        <strain evidence="9">214</strain>
    </source>
</reference>
<dbReference type="Proteomes" id="UP001054252">
    <property type="component" value="Unassembled WGS sequence"/>
</dbReference>
<gene>
    <name evidence="9" type="ORF">SLEP1_g25356</name>
</gene>
<dbReference type="PANTHER" id="PTHR23253">
    <property type="entry name" value="EUKARYOTIC TRANSLATION INITIATION FACTOR 4 GAMMA"/>
    <property type="match status" value="1"/>
</dbReference>
<feature type="compositionally biased region" description="Polar residues" evidence="7">
    <location>
        <begin position="429"/>
        <end position="447"/>
    </location>
</feature>
<dbReference type="GO" id="GO:0006417">
    <property type="term" value="P:regulation of translation"/>
    <property type="evidence" value="ECO:0007669"/>
    <property type="project" value="UniProtKB-KW"/>
</dbReference>